<accession>A0AAU8B7N6</accession>
<proteinExistence type="predicted"/>
<sequence>MDYEPSSAWIERDDDSDLLNEGFTESEGVSIVPKMKYYENKEFHEIMKDDRYKRLHKAVLDLMAKANEKQSNRQFKDNYLLPSISGTLLHRIKNAPWGSKARAVFQWFREKIGLSRSTEDDSVEGVSLVSDHSTNEADQIFDKHKNSLRGKYPDGRSFNMIPQYYTKRMEDPSIISTDLINILYQYYLMSASYEKKQAIRGECETLIDMLQNKYYMDTNN</sequence>
<organism evidence="1">
    <name type="scientific">Dulem virus 42</name>
    <dbReference type="NCBI Taxonomy" id="3145760"/>
    <lineage>
        <taxon>Viruses</taxon>
        <taxon>Duplodnaviria</taxon>
        <taxon>Heunggongvirae</taxon>
        <taxon>Uroviricota</taxon>
        <taxon>Caudoviricetes</taxon>
    </lineage>
</organism>
<name>A0AAU8B7N6_9CAUD</name>
<reference evidence="1" key="1">
    <citation type="submission" date="2024-03" db="EMBL/GenBank/DDBJ databases">
        <title>Diverse circular DNA viruses in blood, oral, and fecal samples of captive lemurs.</title>
        <authorList>
            <person name="Paietta E.N."/>
            <person name="Kraberger S."/>
            <person name="Lund M.C."/>
            <person name="Custer J.M."/>
            <person name="Vargas K.M."/>
            <person name="Ehmke E.E."/>
            <person name="Yoder A.D."/>
            <person name="Varsani A."/>
        </authorList>
    </citation>
    <scope>NUCLEOTIDE SEQUENCE</scope>
    <source>
        <strain evidence="1">Duke_30FF_63</strain>
    </source>
</reference>
<protein>
    <submittedName>
        <fullName evidence="1">Uncharacterized protein</fullName>
    </submittedName>
</protein>
<evidence type="ECO:0000313" key="1">
    <source>
        <dbReference type="EMBL" id="XCD08359.1"/>
    </source>
</evidence>
<dbReference type="EMBL" id="PP511876">
    <property type="protein sequence ID" value="XCD08359.1"/>
    <property type="molecule type" value="Genomic_DNA"/>
</dbReference>